<dbReference type="HOGENOM" id="CLU_004471_6_2_1"/>
<feature type="region of interest" description="Disordered" evidence="1">
    <location>
        <begin position="1"/>
        <end position="31"/>
    </location>
</feature>
<dbReference type="Pfam" id="PF00004">
    <property type="entry name" value="AAA"/>
    <property type="match status" value="1"/>
</dbReference>
<evidence type="ECO:0000256" key="1">
    <source>
        <dbReference type="SAM" id="MobiDB-lite"/>
    </source>
</evidence>
<dbReference type="GeneID" id="27309871"/>
<dbReference type="InterPro" id="IPR003959">
    <property type="entry name" value="ATPase_AAA_core"/>
</dbReference>
<dbReference type="InterPro" id="IPR003593">
    <property type="entry name" value="AAA+_ATPase"/>
</dbReference>
<evidence type="ECO:0000259" key="2">
    <source>
        <dbReference type="SMART" id="SM00382"/>
    </source>
</evidence>
<dbReference type="EMBL" id="KN847533">
    <property type="protein sequence ID" value="KIW07003.1"/>
    <property type="molecule type" value="Genomic_DNA"/>
</dbReference>
<dbReference type="VEuPathDB" id="FungiDB:PV09_01898"/>
<dbReference type="Gene3D" id="3.40.50.300">
    <property type="entry name" value="P-loop containing nucleotide triphosphate hydrolases"/>
    <property type="match status" value="1"/>
</dbReference>
<proteinExistence type="predicted"/>
<protein>
    <recommendedName>
        <fullName evidence="2">AAA+ ATPase domain-containing protein</fullName>
    </recommendedName>
</protein>
<evidence type="ECO:0000313" key="4">
    <source>
        <dbReference type="Proteomes" id="UP000053259"/>
    </source>
</evidence>
<dbReference type="PANTHER" id="PTHR46411">
    <property type="entry name" value="FAMILY ATPASE, PUTATIVE-RELATED"/>
    <property type="match status" value="1"/>
</dbReference>
<dbReference type="SUPFAM" id="SSF52540">
    <property type="entry name" value="P-loop containing nucleoside triphosphate hydrolases"/>
    <property type="match status" value="1"/>
</dbReference>
<keyword evidence="4" id="KW-1185">Reference proteome</keyword>
<dbReference type="RefSeq" id="XP_016216872.1">
    <property type="nucleotide sequence ID" value="XM_016354856.1"/>
</dbReference>
<dbReference type="STRING" id="253628.A0A0D2AJF0"/>
<dbReference type="SMART" id="SM00382">
    <property type="entry name" value="AAA"/>
    <property type="match status" value="1"/>
</dbReference>
<dbReference type="InParanoid" id="A0A0D2AJF0"/>
<dbReference type="GO" id="GO:0005524">
    <property type="term" value="F:ATP binding"/>
    <property type="evidence" value="ECO:0007669"/>
    <property type="project" value="InterPro"/>
</dbReference>
<dbReference type="OrthoDB" id="10042665at2759"/>
<dbReference type="PANTHER" id="PTHR46411:SF3">
    <property type="entry name" value="AAA+ ATPASE DOMAIN-CONTAINING PROTEIN"/>
    <property type="match status" value="1"/>
</dbReference>
<dbReference type="AlphaFoldDB" id="A0A0D2AJF0"/>
<evidence type="ECO:0000313" key="3">
    <source>
        <dbReference type="EMBL" id="KIW07003.1"/>
    </source>
</evidence>
<dbReference type="InterPro" id="IPR027417">
    <property type="entry name" value="P-loop_NTPase"/>
</dbReference>
<dbReference type="Proteomes" id="UP000053259">
    <property type="component" value="Unassembled WGS sequence"/>
</dbReference>
<dbReference type="InterPro" id="IPR056599">
    <property type="entry name" value="AAA_lid_fung"/>
</dbReference>
<reference evidence="3 4" key="1">
    <citation type="submission" date="2015-01" db="EMBL/GenBank/DDBJ databases">
        <title>The Genome Sequence of Ochroconis gallopava CBS43764.</title>
        <authorList>
            <consortium name="The Broad Institute Genomics Platform"/>
            <person name="Cuomo C."/>
            <person name="de Hoog S."/>
            <person name="Gorbushina A."/>
            <person name="Stielow B."/>
            <person name="Teixiera M."/>
            <person name="Abouelleil A."/>
            <person name="Chapman S.B."/>
            <person name="Priest M."/>
            <person name="Young S.K."/>
            <person name="Wortman J."/>
            <person name="Nusbaum C."/>
            <person name="Birren B."/>
        </authorList>
    </citation>
    <scope>NUCLEOTIDE SEQUENCE [LARGE SCALE GENOMIC DNA]</scope>
    <source>
        <strain evidence="3 4">CBS 43764</strain>
    </source>
</reference>
<organism evidence="3 4">
    <name type="scientific">Verruconis gallopava</name>
    <dbReference type="NCBI Taxonomy" id="253628"/>
    <lineage>
        <taxon>Eukaryota</taxon>
        <taxon>Fungi</taxon>
        <taxon>Dikarya</taxon>
        <taxon>Ascomycota</taxon>
        <taxon>Pezizomycotina</taxon>
        <taxon>Dothideomycetes</taxon>
        <taxon>Pleosporomycetidae</taxon>
        <taxon>Venturiales</taxon>
        <taxon>Sympoventuriaceae</taxon>
        <taxon>Verruconis</taxon>
    </lineage>
</organism>
<feature type="compositionally biased region" description="Basic and acidic residues" evidence="1">
    <location>
        <begin position="1"/>
        <end position="11"/>
    </location>
</feature>
<dbReference type="Pfam" id="PF23232">
    <property type="entry name" value="AAA_lid_13"/>
    <property type="match status" value="1"/>
</dbReference>
<dbReference type="Pfam" id="PF22942">
    <property type="entry name" value="DUF7025"/>
    <property type="match status" value="1"/>
</dbReference>
<sequence length="663" mass="75643">MAEINNGHDSDETPYETNQTSATSTKSDDEVELLTGSVCEIKSLVEKPKGGEMEVIEKDKYDSTLEKKPFEQYALVTKRILDEEGKLKIRTLQINSPQLLNALKDVVEYYPSESLDFTNQVSYDSPYELLYHHRSQLESYKENQNDEMTSEHIDLLLHFLASEAGDKGKDAEKALASGLVTFENAWMAYKPGELIFTSSYGQDRLYILNQTGYHKDNCRGRYFQLSCNFSSCDGENVGTAQTNLVIWEKDDFVGKTASKITSLSAIPLKYLDEDQQELIKAKLTERGKRYLEIRGVKSWEYDGLYLYLKTPPYDFYDERSNYDGKWLPRTCTERVVLDPKTFIEEMRDQKDVSAAMGTSDCCRLSNCDSNQYQSLEADPMLCPPYVYGFSLESKEWCKYFVDNLSPVVWQENAMDALILPNAQRRLIRSLVTSHRYPDHARDEASLKGKGLIMLLHGTPGSGKTLTAELTAEQTKRPLLKLSTGELGSWEERLSHELKKLLTYASIWKAVVLIDEADVFLEARRSGSDSAFNSNNMVAIFLKQLEYFQGILFLTSNRVGVFDQAIRSRLHLAMQYHAPDESRRALLWRQKLSQLQEVDISFDMEDAIKTLSKPAMNGREINNAVNTAKTLATAENNGKMRLEDLDTVVQVWQEFQSSMEQLDV</sequence>
<feature type="domain" description="AAA+ ATPase" evidence="2">
    <location>
        <begin position="449"/>
        <end position="579"/>
    </location>
</feature>
<feature type="compositionally biased region" description="Polar residues" evidence="1">
    <location>
        <begin position="15"/>
        <end position="25"/>
    </location>
</feature>
<gene>
    <name evidence="3" type="ORF">PV09_01898</name>
</gene>
<accession>A0A0D2AJF0</accession>
<dbReference type="InterPro" id="IPR054289">
    <property type="entry name" value="DUF7025"/>
</dbReference>
<dbReference type="GO" id="GO:0016887">
    <property type="term" value="F:ATP hydrolysis activity"/>
    <property type="evidence" value="ECO:0007669"/>
    <property type="project" value="InterPro"/>
</dbReference>
<name>A0A0D2AJF0_9PEZI</name>